<name>W8P2Y4_9EURY</name>
<dbReference type="AlphaFoldDB" id="W8P2Y4"/>
<dbReference type="SUPFAM" id="SSF46689">
    <property type="entry name" value="Homeodomain-like"/>
    <property type="match status" value="1"/>
</dbReference>
<dbReference type="InterPro" id="IPR001647">
    <property type="entry name" value="HTH_TetR"/>
</dbReference>
<evidence type="ECO:0000256" key="2">
    <source>
        <dbReference type="PROSITE-ProRule" id="PRU00335"/>
    </source>
</evidence>
<gene>
    <name evidence="4" type="ORF">BD01_0119</name>
</gene>
<dbReference type="STRING" id="195522.BD01_0119"/>
<dbReference type="InterPro" id="IPR009057">
    <property type="entry name" value="Homeodomain-like_sf"/>
</dbReference>
<dbReference type="PROSITE" id="PS01081">
    <property type="entry name" value="HTH_TETR_1"/>
    <property type="match status" value="1"/>
</dbReference>
<dbReference type="EMBL" id="CP007264">
    <property type="protein sequence ID" value="AHL21750.1"/>
    <property type="molecule type" value="Genomic_DNA"/>
</dbReference>
<dbReference type="PANTHER" id="PTHR43479">
    <property type="entry name" value="ACREF/ENVCD OPERON REPRESSOR-RELATED"/>
    <property type="match status" value="1"/>
</dbReference>
<dbReference type="Proteomes" id="UP000019434">
    <property type="component" value="Chromosome"/>
</dbReference>
<dbReference type="KEGG" id="tnu:BD01_0119"/>
<sequence length="200" mass="22775">MVGMATKSPGKTREKLVSSAMELFAKKGFDKTTVDEIVARAGVAKGTFYLYFKSKDDLIKELAFEVMPIMAMPSLNDPYITVSFPTLESYLLQLGKEFLEFYSESYRAEIFFHMLSVRERMKSIDEIYRQSCSELLREGARRITAYVKVGFEDALIAFQVFIASLMHYLHAKECIGLPGDHYLKRAVNVVLNHLRLSASV</sequence>
<reference evidence="4 5" key="1">
    <citation type="submission" date="2014-02" db="EMBL/GenBank/DDBJ databases">
        <title>Genome Sequence of an Hyperthermophilic Archaeon, Thermococcus nautili 30-1, producing viral vesicles.</title>
        <authorList>
            <person name="Oberto J."/>
            <person name="Gaudin M."/>
            <person name="Cossu M."/>
            <person name="Gorlas A."/>
            <person name="Slesarev A."/>
            <person name="Marguet E."/>
            <person name="Forterre P."/>
        </authorList>
    </citation>
    <scope>NUCLEOTIDE SEQUENCE [LARGE SCALE GENOMIC DNA]</scope>
    <source>
        <strain evidence="4 5">30-1</strain>
    </source>
</reference>
<keyword evidence="1 2" id="KW-0238">DNA-binding</keyword>
<feature type="domain" description="HTH tetR-type" evidence="3">
    <location>
        <begin position="10"/>
        <end position="70"/>
    </location>
</feature>
<feature type="DNA-binding region" description="H-T-H motif" evidence="2">
    <location>
        <begin position="33"/>
        <end position="52"/>
    </location>
</feature>
<dbReference type="InterPro" id="IPR050624">
    <property type="entry name" value="HTH-type_Tx_Regulator"/>
</dbReference>
<dbReference type="GO" id="GO:0003677">
    <property type="term" value="F:DNA binding"/>
    <property type="evidence" value="ECO:0007669"/>
    <property type="project" value="UniProtKB-UniRule"/>
</dbReference>
<evidence type="ECO:0000313" key="4">
    <source>
        <dbReference type="EMBL" id="AHL21750.1"/>
    </source>
</evidence>
<dbReference type="Gene3D" id="1.10.357.10">
    <property type="entry name" value="Tetracycline Repressor, domain 2"/>
    <property type="match status" value="1"/>
</dbReference>
<proteinExistence type="predicted"/>
<dbReference type="PROSITE" id="PS50977">
    <property type="entry name" value="HTH_TETR_2"/>
    <property type="match status" value="1"/>
</dbReference>
<dbReference type="Pfam" id="PF00440">
    <property type="entry name" value="TetR_N"/>
    <property type="match status" value="1"/>
</dbReference>
<accession>W8P2Y4</accession>
<keyword evidence="5" id="KW-1185">Reference proteome</keyword>
<protein>
    <submittedName>
        <fullName evidence="4">Transcriptional regulator</fullName>
    </submittedName>
</protein>
<organism evidence="4 5">
    <name type="scientific">Thermococcus nautili</name>
    <dbReference type="NCBI Taxonomy" id="195522"/>
    <lineage>
        <taxon>Archaea</taxon>
        <taxon>Methanobacteriati</taxon>
        <taxon>Methanobacteriota</taxon>
        <taxon>Thermococci</taxon>
        <taxon>Thermococcales</taxon>
        <taxon>Thermococcaceae</taxon>
        <taxon>Thermococcus</taxon>
    </lineage>
</organism>
<dbReference type="eggNOG" id="arCOG02649">
    <property type="taxonomic scope" value="Archaea"/>
</dbReference>
<dbReference type="PANTHER" id="PTHR43479:SF11">
    <property type="entry name" value="ACREF_ENVCD OPERON REPRESSOR-RELATED"/>
    <property type="match status" value="1"/>
</dbReference>
<evidence type="ECO:0000256" key="1">
    <source>
        <dbReference type="ARBA" id="ARBA00023125"/>
    </source>
</evidence>
<dbReference type="InterPro" id="IPR023772">
    <property type="entry name" value="DNA-bd_HTH_TetR-type_CS"/>
</dbReference>
<dbReference type="PRINTS" id="PR00455">
    <property type="entry name" value="HTHTETR"/>
</dbReference>
<evidence type="ECO:0000313" key="5">
    <source>
        <dbReference type="Proteomes" id="UP000019434"/>
    </source>
</evidence>
<evidence type="ECO:0000259" key="3">
    <source>
        <dbReference type="PROSITE" id="PS50977"/>
    </source>
</evidence>
<dbReference type="HOGENOM" id="CLU_069356_12_2_2"/>